<name>A0AAJ1WQB0_9BACL</name>
<gene>
    <name evidence="3" type="ORF">J2Z48_001530</name>
</gene>
<dbReference type="RefSeq" id="WP_307252377.1">
    <property type="nucleotide sequence ID" value="NZ_JAUSUV010000006.1"/>
</dbReference>
<dbReference type="Gene3D" id="2.40.50.120">
    <property type="match status" value="1"/>
</dbReference>
<dbReference type="SUPFAM" id="SSF50242">
    <property type="entry name" value="TIMP-like"/>
    <property type="match status" value="1"/>
</dbReference>
<keyword evidence="2" id="KW-0812">Transmembrane</keyword>
<evidence type="ECO:0000313" key="4">
    <source>
        <dbReference type="Proteomes" id="UP001238450"/>
    </source>
</evidence>
<keyword evidence="2" id="KW-0472">Membrane</keyword>
<accession>A0AAJ1WQB0</accession>
<comment type="caution">
    <text evidence="3">The sequence shown here is derived from an EMBL/GenBank/DDBJ whole genome shotgun (WGS) entry which is preliminary data.</text>
</comment>
<organism evidence="3 4">
    <name type="scientific">Croceifilum oryzae</name>
    <dbReference type="NCBI Taxonomy" id="1553429"/>
    <lineage>
        <taxon>Bacteria</taxon>
        <taxon>Bacillati</taxon>
        <taxon>Bacillota</taxon>
        <taxon>Bacilli</taxon>
        <taxon>Bacillales</taxon>
        <taxon>Thermoactinomycetaceae</taxon>
        <taxon>Croceifilum</taxon>
    </lineage>
</organism>
<protein>
    <recommendedName>
        <fullName evidence="5">Tissue inhibitor of metalloproteinase</fullName>
    </recommendedName>
</protein>
<dbReference type="InterPro" id="IPR008993">
    <property type="entry name" value="TIMP-like_OB-fold"/>
</dbReference>
<keyword evidence="2" id="KW-1133">Transmembrane helix</keyword>
<evidence type="ECO:0000256" key="2">
    <source>
        <dbReference type="SAM" id="Phobius"/>
    </source>
</evidence>
<proteinExistence type="predicted"/>
<dbReference type="EMBL" id="JAUSUV010000006">
    <property type="protein sequence ID" value="MDQ0417357.1"/>
    <property type="molecule type" value="Genomic_DNA"/>
</dbReference>
<feature type="region of interest" description="Disordered" evidence="1">
    <location>
        <begin position="141"/>
        <end position="168"/>
    </location>
</feature>
<evidence type="ECO:0000313" key="3">
    <source>
        <dbReference type="EMBL" id="MDQ0417357.1"/>
    </source>
</evidence>
<keyword evidence="4" id="KW-1185">Reference proteome</keyword>
<dbReference type="Proteomes" id="UP001238450">
    <property type="component" value="Unassembled WGS sequence"/>
</dbReference>
<feature type="compositionally biased region" description="Basic and acidic residues" evidence="1">
    <location>
        <begin position="158"/>
        <end position="168"/>
    </location>
</feature>
<feature type="transmembrane region" description="Helical" evidence="2">
    <location>
        <begin position="176"/>
        <end position="194"/>
    </location>
</feature>
<reference evidence="3 4" key="1">
    <citation type="submission" date="2023-07" db="EMBL/GenBank/DDBJ databases">
        <title>Genomic Encyclopedia of Type Strains, Phase IV (KMG-IV): sequencing the most valuable type-strain genomes for metagenomic binning, comparative biology and taxonomic classification.</title>
        <authorList>
            <person name="Goeker M."/>
        </authorList>
    </citation>
    <scope>NUCLEOTIDE SEQUENCE [LARGE SCALE GENOMIC DNA]</scope>
    <source>
        <strain evidence="3 4">DSM 46876</strain>
    </source>
</reference>
<evidence type="ECO:0008006" key="5">
    <source>
        <dbReference type="Google" id="ProtNLM"/>
    </source>
</evidence>
<sequence length="200" mass="21878">MKRACIMLGVIMGFLLTMSGWWGLDVQACSCVPLGDPIKEADKSSAVFVGQVVKLEDDANQHIATLHVSKRWKGELDPELTVYTALSGAACGFEFEMGKEYLVYATKENGHLTTTICSRTKLLSEAQADLDALNKRMWMMDGTENKPSTDTPTNSIPDSKETEADQSSKEIGTSEWLIVGTALLLVTMTLIVGARQRKGK</sequence>
<dbReference type="AlphaFoldDB" id="A0AAJ1WQB0"/>
<evidence type="ECO:0000256" key="1">
    <source>
        <dbReference type="SAM" id="MobiDB-lite"/>
    </source>
</evidence>
<feature type="compositionally biased region" description="Polar residues" evidence="1">
    <location>
        <begin position="145"/>
        <end position="157"/>
    </location>
</feature>